<dbReference type="InterPro" id="IPR036259">
    <property type="entry name" value="MFS_trans_sf"/>
</dbReference>
<dbReference type="EMBL" id="JABEXW010000967">
    <property type="protein sequence ID" value="KAF4950449.1"/>
    <property type="molecule type" value="Genomic_DNA"/>
</dbReference>
<dbReference type="PANTHER" id="PTHR48020:SF14">
    <property type="entry name" value="SUGAR TRANSPORTER, PUTATIVE-RELATED"/>
    <property type="match status" value="1"/>
</dbReference>
<feature type="transmembrane region" description="Helical" evidence="7">
    <location>
        <begin position="6"/>
        <end position="26"/>
    </location>
</feature>
<dbReference type="GO" id="GO:0015798">
    <property type="term" value="P:myo-inositol transport"/>
    <property type="evidence" value="ECO:0007669"/>
    <property type="project" value="UniProtKB-ARBA"/>
</dbReference>
<evidence type="ECO:0000313" key="10">
    <source>
        <dbReference type="Proteomes" id="UP000622797"/>
    </source>
</evidence>
<proteinExistence type="inferred from homology"/>
<dbReference type="InterPro" id="IPR005828">
    <property type="entry name" value="MFS_sugar_transport-like"/>
</dbReference>
<feature type="transmembrane region" description="Helical" evidence="7">
    <location>
        <begin position="105"/>
        <end position="126"/>
    </location>
</feature>
<feature type="transmembrane region" description="Helical" evidence="7">
    <location>
        <begin position="939"/>
        <end position="957"/>
    </location>
</feature>
<evidence type="ECO:0000259" key="8">
    <source>
        <dbReference type="PROSITE" id="PS50850"/>
    </source>
</evidence>
<dbReference type="FunFam" id="1.20.1250.20:FF:000474">
    <property type="entry name" value="Sugar transporter, putative"/>
    <property type="match status" value="1"/>
</dbReference>
<evidence type="ECO:0000256" key="2">
    <source>
        <dbReference type="ARBA" id="ARBA00010992"/>
    </source>
</evidence>
<dbReference type="GO" id="GO:0016020">
    <property type="term" value="C:membrane"/>
    <property type="evidence" value="ECO:0007669"/>
    <property type="project" value="UniProtKB-SubCell"/>
</dbReference>
<dbReference type="Gene3D" id="1.20.1250.20">
    <property type="entry name" value="MFS general substrate transporter like domains"/>
    <property type="match status" value="1"/>
</dbReference>
<evidence type="ECO:0000256" key="7">
    <source>
        <dbReference type="SAM" id="Phobius"/>
    </source>
</evidence>
<accession>A0A8H4WUN6</accession>
<feature type="transmembrane region" description="Helical" evidence="7">
    <location>
        <begin position="220"/>
        <end position="242"/>
    </location>
</feature>
<dbReference type="PROSITE" id="PS00217">
    <property type="entry name" value="SUGAR_TRANSPORT_2"/>
    <property type="match status" value="1"/>
</dbReference>
<dbReference type="PANTHER" id="PTHR48020">
    <property type="entry name" value="PROTON MYO-INOSITOL COTRANSPORTER"/>
    <property type="match status" value="1"/>
</dbReference>
<organism evidence="9 10">
    <name type="scientific">Fusarium sarcochroum</name>
    <dbReference type="NCBI Taxonomy" id="1208366"/>
    <lineage>
        <taxon>Eukaryota</taxon>
        <taxon>Fungi</taxon>
        <taxon>Dikarya</taxon>
        <taxon>Ascomycota</taxon>
        <taxon>Pezizomycotina</taxon>
        <taxon>Sordariomycetes</taxon>
        <taxon>Hypocreomycetidae</taxon>
        <taxon>Hypocreales</taxon>
        <taxon>Nectriaceae</taxon>
        <taxon>Fusarium</taxon>
        <taxon>Fusarium lateritium species complex</taxon>
    </lineage>
</organism>
<keyword evidence="10" id="KW-1185">Reference proteome</keyword>
<sequence>MANAEVTAFTTEALTLLGVSVLVILFRTYARISQVGYRHLAVDDYLMLFVIVPFSIETSMAYLVGNVFHGISNTAMTPSQREALDPASTEYKWRVGGSKAQVTGWVMYTTVLWFIKAALCAFYLRLTSGLPAYKTRIYAGFGIIATTYIAVICSLLFSCRPFYRFWQINPDPGNFCQSAASRIYIFVVVVLNILTDLYLLSIPVPMLWAAQIAKAKKIGLILLFSGGIFVMVAGILRAILIIQNPVTGALQSASWAVRESFVALVTSNLPMTWGWFRQKLTPVLGSWISTITSGGKTGPQPGSVILENGQNQAGWRSQEGMSSRSITGDSSVNSVGVYAHSSAASSDEIMPSGNQNHRAANDIQLTMVKPEVFAIPSMDLKAQAPDFHRTFFIITVLSDSKFGSSCLITSSKQIRGEMMLLRRTERQAYNRIKNPLVGISKERLLSDVEAYAQQYDLNDALPDLRKGALVAQRPGEFESIEELNEYDREALRTERDHRWKHPKSLYFTILLNSISAAIQGWDQTGSNGANLSFPQAFGIADHGEACEAAGTCESNSWIIGAINGAPYMAIALFACWLSDPLNHLIGRRGTIFIGAVFSLLAPIGQAVSQSWVQILICRILLGMGMGLKEVTVPVYSAENAPAVIRGALVMSWQLFVAFGIMLGFSANLIVVHTGPIAWRLQFGSAFIPAVPLLLGIWFAPESPRWLIKKGRHNKAYKSLLRLRHTPLQAARDLYYIHAQLLAEDMLIKEEGFEKANFFTRAVELFTVPRIRRATQASGIIMIAQQMCGINIIAFYSSTIFTQAGANNITALLVSWGFGMTMFVFAFPALKTIDTWGRRTLLISTFPFMFLTLLGTGMSFYIPSSSPAQLGMIAFFIFAFVAFYSPGEGPCAFVYSAEVFPLSHREIGMSWAVATNNFWAAVLGLTFPRMLIALTPAGSFGFYAGLNIVALIAIFLFMPETAKRSLEELDYVFAVPTTVHAKHQLTQVLPWWIQRYVLFQKNLPEPQLYHFDSNEAYPRGMDAAEDSSGKE</sequence>
<dbReference type="InterPro" id="IPR020846">
    <property type="entry name" value="MFS_dom"/>
</dbReference>
<dbReference type="GO" id="GO:0022857">
    <property type="term" value="F:transmembrane transporter activity"/>
    <property type="evidence" value="ECO:0007669"/>
    <property type="project" value="InterPro"/>
</dbReference>
<gene>
    <name evidence="9" type="ORF">FSARC_13185</name>
</gene>
<comment type="caution">
    <text evidence="9">The sequence shown here is derived from an EMBL/GenBank/DDBJ whole genome shotgun (WGS) entry which is preliminary data.</text>
</comment>
<dbReference type="InterPro" id="IPR050814">
    <property type="entry name" value="Myo-inositol_Transporter"/>
</dbReference>
<feature type="transmembrane region" description="Helical" evidence="7">
    <location>
        <begin position="46"/>
        <end position="68"/>
    </location>
</feature>
<keyword evidence="6 7" id="KW-0472">Membrane</keyword>
<evidence type="ECO:0000256" key="1">
    <source>
        <dbReference type="ARBA" id="ARBA00004141"/>
    </source>
</evidence>
<feature type="transmembrane region" description="Helical" evidence="7">
    <location>
        <begin position="808"/>
        <end position="828"/>
    </location>
</feature>
<feature type="transmembrane region" description="Helical" evidence="7">
    <location>
        <begin position="138"/>
        <end position="163"/>
    </location>
</feature>
<dbReference type="InterPro" id="IPR005829">
    <property type="entry name" value="Sugar_transporter_CS"/>
</dbReference>
<dbReference type="Proteomes" id="UP000622797">
    <property type="component" value="Unassembled WGS sequence"/>
</dbReference>
<name>A0A8H4WUN6_9HYPO</name>
<dbReference type="Pfam" id="PF20684">
    <property type="entry name" value="Fung_rhodopsin"/>
    <property type="match status" value="1"/>
</dbReference>
<feature type="transmembrane region" description="Helical" evidence="7">
    <location>
        <begin position="867"/>
        <end position="885"/>
    </location>
</feature>
<dbReference type="AlphaFoldDB" id="A0A8H4WUN6"/>
<dbReference type="PROSITE" id="PS50850">
    <property type="entry name" value="MFS"/>
    <property type="match status" value="1"/>
</dbReference>
<dbReference type="InterPro" id="IPR049326">
    <property type="entry name" value="Rhodopsin_dom_fungi"/>
</dbReference>
<dbReference type="GO" id="GO:0015791">
    <property type="term" value="P:polyol transmembrane transport"/>
    <property type="evidence" value="ECO:0007669"/>
    <property type="project" value="UniProtKB-ARBA"/>
</dbReference>
<feature type="transmembrane region" description="Helical" evidence="7">
    <location>
        <begin position="647"/>
        <end position="670"/>
    </location>
</feature>
<evidence type="ECO:0000256" key="3">
    <source>
        <dbReference type="ARBA" id="ARBA00022448"/>
    </source>
</evidence>
<dbReference type="InterPro" id="IPR003663">
    <property type="entry name" value="Sugar/inositol_transpt"/>
</dbReference>
<feature type="transmembrane region" description="Helical" evidence="7">
    <location>
        <begin position="183"/>
        <end position="208"/>
    </location>
</feature>
<feature type="transmembrane region" description="Helical" evidence="7">
    <location>
        <begin position="840"/>
        <end position="861"/>
    </location>
</feature>
<feature type="transmembrane region" description="Helical" evidence="7">
    <location>
        <begin position="778"/>
        <end position="796"/>
    </location>
</feature>
<feature type="transmembrane region" description="Helical" evidence="7">
    <location>
        <begin position="557"/>
        <end position="577"/>
    </location>
</feature>
<reference evidence="9" key="1">
    <citation type="journal article" date="2020" name="BMC Genomics">
        <title>Correction to: Identification and distribution of gene clusters required for synthesis of sphingolipid metabolism inhibitors in diverse species of the filamentous fungus Fusarium.</title>
        <authorList>
            <person name="Kim H.S."/>
            <person name="Lohmar J.M."/>
            <person name="Busman M."/>
            <person name="Brown D.W."/>
            <person name="Naumann T.A."/>
            <person name="Divon H.H."/>
            <person name="Lysoe E."/>
            <person name="Uhlig S."/>
            <person name="Proctor R.H."/>
        </authorList>
    </citation>
    <scope>NUCLEOTIDE SEQUENCE</scope>
    <source>
        <strain evidence="9">NRRL 20472</strain>
    </source>
</reference>
<feature type="domain" description="Major facilitator superfamily (MFS) profile" evidence="8">
    <location>
        <begin position="508"/>
        <end position="961"/>
    </location>
</feature>
<dbReference type="SUPFAM" id="SSF103473">
    <property type="entry name" value="MFS general substrate transporter"/>
    <property type="match status" value="1"/>
</dbReference>
<dbReference type="Pfam" id="PF00083">
    <property type="entry name" value="Sugar_tr"/>
    <property type="match status" value="1"/>
</dbReference>
<feature type="transmembrane region" description="Helical" evidence="7">
    <location>
        <begin position="906"/>
        <end position="927"/>
    </location>
</feature>
<keyword evidence="4 7" id="KW-0812">Transmembrane</keyword>
<comment type="similarity">
    <text evidence="2">Belongs to the major facilitator superfamily. Sugar transporter (TC 2.A.1.1) family.</text>
</comment>
<evidence type="ECO:0000256" key="6">
    <source>
        <dbReference type="ARBA" id="ARBA00023136"/>
    </source>
</evidence>
<evidence type="ECO:0000313" key="9">
    <source>
        <dbReference type="EMBL" id="KAF4950449.1"/>
    </source>
</evidence>
<evidence type="ECO:0000256" key="5">
    <source>
        <dbReference type="ARBA" id="ARBA00022989"/>
    </source>
</evidence>
<evidence type="ECO:0000256" key="4">
    <source>
        <dbReference type="ARBA" id="ARBA00022692"/>
    </source>
</evidence>
<keyword evidence="3" id="KW-0813">Transport</keyword>
<feature type="transmembrane region" description="Helical" evidence="7">
    <location>
        <begin position="613"/>
        <end position="635"/>
    </location>
</feature>
<dbReference type="PRINTS" id="PR00171">
    <property type="entry name" value="SUGRTRNSPORT"/>
</dbReference>
<comment type="subcellular location">
    <subcellularLocation>
        <location evidence="1">Membrane</location>
        <topology evidence="1">Multi-pass membrane protein</topology>
    </subcellularLocation>
</comment>
<dbReference type="OrthoDB" id="5290825at2759"/>
<feature type="transmembrane region" description="Helical" evidence="7">
    <location>
        <begin position="589"/>
        <end position="607"/>
    </location>
</feature>
<dbReference type="NCBIfam" id="TIGR00879">
    <property type="entry name" value="SP"/>
    <property type="match status" value="1"/>
</dbReference>
<keyword evidence="5 7" id="KW-1133">Transmembrane helix</keyword>
<reference evidence="9" key="2">
    <citation type="submission" date="2020-05" db="EMBL/GenBank/DDBJ databases">
        <authorList>
            <person name="Kim H.-S."/>
            <person name="Proctor R.H."/>
            <person name="Brown D.W."/>
        </authorList>
    </citation>
    <scope>NUCLEOTIDE SEQUENCE</scope>
    <source>
        <strain evidence="9">NRRL 20472</strain>
    </source>
</reference>
<protein>
    <recommendedName>
        <fullName evidence="8">Major facilitator superfamily (MFS) profile domain-containing protein</fullName>
    </recommendedName>
</protein>
<feature type="transmembrane region" description="Helical" evidence="7">
    <location>
        <begin position="676"/>
        <end position="699"/>
    </location>
</feature>